<dbReference type="SMART" id="SM00382">
    <property type="entry name" value="AAA"/>
    <property type="match status" value="1"/>
</dbReference>
<evidence type="ECO:0000313" key="8">
    <source>
        <dbReference type="EMBL" id="OLR93157.1"/>
    </source>
</evidence>
<organism evidence="8 9">
    <name type="scientific">Actinokineospora bangkokensis</name>
    <dbReference type="NCBI Taxonomy" id="1193682"/>
    <lineage>
        <taxon>Bacteria</taxon>
        <taxon>Bacillati</taxon>
        <taxon>Actinomycetota</taxon>
        <taxon>Actinomycetes</taxon>
        <taxon>Pseudonocardiales</taxon>
        <taxon>Pseudonocardiaceae</taxon>
        <taxon>Actinokineospora</taxon>
    </lineage>
</organism>
<dbReference type="GO" id="GO:0005886">
    <property type="term" value="C:plasma membrane"/>
    <property type="evidence" value="ECO:0007669"/>
    <property type="project" value="UniProtKB-SubCell"/>
</dbReference>
<dbReference type="Proteomes" id="UP000186040">
    <property type="component" value="Unassembled WGS sequence"/>
</dbReference>
<dbReference type="PROSITE" id="PS50893">
    <property type="entry name" value="ABC_TRANSPORTER_2"/>
    <property type="match status" value="1"/>
</dbReference>
<dbReference type="SUPFAM" id="SSF52540">
    <property type="entry name" value="P-loop containing nucleoside triphosphate hydrolases"/>
    <property type="match status" value="1"/>
</dbReference>
<comment type="similarity">
    <text evidence="2">Belongs to the ABC transporter superfamily.</text>
</comment>
<evidence type="ECO:0000313" key="9">
    <source>
        <dbReference type="Proteomes" id="UP000186040"/>
    </source>
</evidence>
<evidence type="ECO:0000256" key="4">
    <source>
        <dbReference type="ARBA" id="ARBA00022741"/>
    </source>
</evidence>
<gene>
    <name evidence="8" type="ORF">BJP25_16785</name>
</gene>
<dbReference type="Gene3D" id="3.40.50.300">
    <property type="entry name" value="P-loop containing nucleotide triphosphate hydrolases"/>
    <property type="match status" value="1"/>
</dbReference>
<evidence type="ECO:0000256" key="5">
    <source>
        <dbReference type="ARBA" id="ARBA00022840"/>
    </source>
</evidence>
<keyword evidence="3" id="KW-0813">Transport</keyword>
<comment type="caution">
    <text evidence="8">The sequence shown here is derived from an EMBL/GenBank/DDBJ whole genome shotgun (WGS) entry which is preliminary data.</text>
</comment>
<keyword evidence="6" id="KW-0046">Antibiotic resistance</keyword>
<proteinExistence type="inferred from homology"/>
<sequence>MTEAVAVEDLRKSYPRSPVAAVDGLSFSVPEGEVFGLLGPNGAGKSTTVGVLTTRVTPTSGTARVGGVDVLADPARARKALAVVSQRNNLDRGLTVRQNLLFHAAYHGVDRASRTALADEVLERMGLTDFASSRVDFMSGGQAQRVMIARALMHRPHVLFLDEPSTGLDPQSRLFVHDRVVDLRSQGVTVVLTTHDMDEAEKLCDRIGIIDHGKLIALDTAPALTRTLPGRTTITVSVALRGSTGDEVRAALSGVTDVERVEALAEGQYRLYAGADSDVVLPFALKALADLSCQVTDLSIGTPSLEDVFIHLTGRELR</sequence>
<comment type="subcellular location">
    <subcellularLocation>
        <location evidence="1">Cell membrane</location>
        <topology evidence="1">Peripheral membrane protein</topology>
    </subcellularLocation>
</comment>
<dbReference type="GO" id="GO:0046677">
    <property type="term" value="P:response to antibiotic"/>
    <property type="evidence" value="ECO:0007669"/>
    <property type="project" value="UniProtKB-KW"/>
</dbReference>
<keyword evidence="4" id="KW-0547">Nucleotide-binding</keyword>
<evidence type="ECO:0000256" key="3">
    <source>
        <dbReference type="ARBA" id="ARBA00022448"/>
    </source>
</evidence>
<dbReference type="InterPro" id="IPR027417">
    <property type="entry name" value="P-loop_NTPase"/>
</dbReference>
<dbReference type="Pfam" id="PF00005">
    <property type="entry name" value="ABC_tran"/>
    <property type="match status" value="1"/>
</dbReference>
<dbReference type="AlphaFoldDB" id="A0A1Q9LM92"/>
<dbReference type="STRING" id="1193682.BJP25_16785"/>
<dbReference type="GO" id="GO:0005524">
    <property type="term" value="F:ATP binding"/>
    <property type="evidence" value="ECO:0007669"/>
    <property type="project" value="UniProtKB-KW"/>
</dbReference>
<name>A0A1Q9LM92_9PSEU</name>
<dbReference type="InterPro" id="IPR050763">
    <property type="entry name" value="ABC_transporter_ATP-binding"/>
</dbReference>
<dbReference type="OrthoDB" id="9804819at2"/>
<dbReference type="InterPro" id="IPR017871">
    <property type="entry name" value="ABC_transporter-like_CS"/>
</dbReference>
<dbReference type="InterPro" id="IPR003593">
    <property type="entry name" value="AAA+_ATPase"/>
</dbReference>
<evidence type="ECO:0000259" key="7">
    <source>
        <dbReference type="PROSITE" id="PS50893"/>
    </source>
</evidence>
<dbReference type="EMBL" id="MKQR01000011">
    <property type="protein sequence ID" value="OLR93157.1"/>
    <property type="molecule type" value="Genomic_DNA"/>
</dbReference>
<accession>A0A1Q9LM92</accession>
<dbReference type="PANTHER" id="PTHR42711:SF5">
    <property type="entry name" value="ABC TRANSPORTER ATP-BINDING PROTEIN NATA"/>
    <property type="match status" value="1"/>
</dbReference>
<feature type="domain" description="ABC transporter" evidence="7">
    <location>
        <begin position="5"/>
        <end position="237"/>
    </location>
</feature>
<dbReference type="GO" id="GO:0016887">
    <property type="term" value="F:ATP hydrolysis activity"/>
    <property type="evidence" value="ECO:0007669"/>
    <property type="project" value="InterPro"/>
</dbReference>
<reference evidence="8 9" key="1">
    <citation type="submission" date="2016-10" db="EMBL/GenBank/DDBJ databases">
        <title>The Draft Genome Sequence of Actinokineospora bangkokensis 44EHWT reveals the biosynthetic pathway of antifungal compounds Thailandins with unusual extender unit butylmalonyl-CoA.</title>
        <authorList>
            <person name="Greule A."/>
            <person name="Intra B."/>
            <person name="Flemming S."/>
            <person name="Rommel M.G."/>
            <person name="Panbangred W."/>
            <person name="Bechthold A."/>
        </authorList>
    </citation>
    <scope>NUCLEOTIDE SEQUENCE [LARGE SCALE GENOMIC DNA]</scope>
    <source>
        <strain evidence="8 9">44EHW</strain>
    </source>
</reference>
<protein>
    <submittedName>
        <fullName evidence="8">Bacteriocin ABC transporter ATP-binding protein</fullName>
    </submittedName>
</protein>
<evidence type="ECO:0000256" key="1">
    <source>
        <dbReference type="ARBA" id="ARBA00004202"/>
    </source>
</evidence>
<evidence type="ECO:0000256" key="2">
    <source>
        <dbReference type="ARBA" id="ARBA00005417"/>
    </source>
</evidence>
<evidence type="ECO:0000256" key="6">
    <source>
        <dbReference type="ARBA" id="ARBA00023251"/>
    </source>
</evidence>
<keyword evidence="5 8" id="KW-0067">ATP-binding</keyword>
<dbReference type="PANTHER" id="PTHR42711">
    <property type="entry name" value="ABC TRANSPORTER ATP-BINDING PROTEIN"/>
    <property type="match status" value="1"/>
</dbReference>
<dbReference type="InterPro" id="IPR003439">
    <property type="entry name" value="ABC_transporter-like_ATP-bd"/>
</dbReference>
<dbReference type="RefSeq" id="WP_075974859.1">
    <property type="nucleotide sequence ID" value="NZ_MKQR01000011.1"/>
</dbReference>
<dbReference type="PROSITE" id="PS00211">
    <property type="entry name" value="ABC_TRANSPORTER_1"/>
    <property type="match status" value="1"/>
</dbReference>
<keyword evidence="9" id="KW-1185">Reference proteome</keyword>